<dbReference type="InterPro" id="IPR025996">
    <property type="entry name" value="MT1864/Rv1816-like_C"/>
</dbReference>
<dbReference type="Pfam" id="PF00440">
    <property type="entry name" value="TetR_N"/>
    <property type="match status" value="1"/>
</dbReference>
<proteinExistence type="predicted"/>
<dbReference type="PROSITE" id="PS50977">
    <property type="entry name" value="HTH_TETR_2"/>
    <property type="match status" value="1"/>
</dbReference>
<name>W0VEX4_9BURK</name>
<dbReference type="InterPro" id="IPR009057">
    <property type="entry name" value="Homeodomain-like_sf"/>
</dbReference>
<dbReference type="Gene3D" id="1.10.357.10">
    <property type="entry name" value="Tetracycline Repressor, domain 2"/>
    <property type="match status" value="1"/>
</dbReference>
<gene>
    <name evidence="6" type="ORF">GJA_5306</name>
</gene>
<feature type="domain" description="HTH tetR-type" evidence="5">
    <location>
        <begin position="15"/>
        <end position="75"/>
    </location>
</feature>
<keyword evidence="7" id="KW-1185">Reference proteome</keyword>
<evidence type="ECO:0000313" key="6">
    <source>
        <dbReference type="EMBL" id="CDG85902.1"/>
    </source>
</evidence>
<dbReference type="SUPFAM" id="SSF48498">
    <property type="entry name" value="Tetracyclin repressor-like, C-terminal domain"/>
    <property type="match status" value="1"/>
</dbReference>
<dbReference type="KEGG" id="jag:GJA_5306"/>
<reference evidence="6" key="1">
    <citation type="journal article" date="2015" name="Genome Announc.">
        <title>Genome Sequence of Mushroom Soft-Rot Pathogen Janthinobacterium agaricidamnosum.</title>
        <authorList>
            <person name="Graupner K."/>
            <person name="Lackner G."/>
            <person name="Hertweck C."/>
        </authorList>
    </citation>
    <scope>NUCLEOTIDE SEQUENCE [LARGE SCALE GENOMIC DNA]</scope>
    <source>
        <strain evidence="6">DSM 9628</strain>
    </source>
</reference>
<dbReference type="GO" id="GO:0003700">
    <property type="term" value="F:DNA-binding transcription factor activity"/>
    <property type="evidence" value="ECO:0007669"/>
    <property type="project" value="TreeGrafter"/>
</dbReference>
<dbReference type="EMBL" id="HG322949">
    <property type="protein sequence ID" value="CDG85902.1"/>
    <property type="molecule type" value="Genomic_DNA"/>
</dbReference>
<dbReference type="PANTHER" id="PTHR30055:SF220">
    <property type="entry name" value="TETR-FAMILY REGULATORY PROTEIN"/>
    <property type="match status" value="1"/>
</dbReference>
<keyword evidence="2 4" id="KW-0238">DNA-binding</keyword>
<dbReference type="InterPro" id="IPR036271">
    <property type="entry name" value="Tet_transcr_reg_TetR-rel_C_sf"/>
</dbReference>
<evidence type="ECO:0000313" key="7">
    <source>
        <dbReference type="Proteomes" id="UP000027604"/>
    </source>
</evidence>
<keyword evidence="1" id="KW-0805">Transcription regulation</keyword>
<dbReference type="Pfam" id="PF13305">
    <property type="entry name" value="TetR_C_33"/>
    <property type="match status" value="1"/>
</dbReference>
<dbReference type="STRING" id="1349767.GJA_5306"/>
<evidence type="ECO:0000256" key="4">
    <source>
        <dbReference type="PROSITE-ProRule" id="PRU00335"/>
    </source>
</evidence>
<evidence type="ECO:0000256" key="1">
    <source>
        <dbReference type="ARBA" id="ARBA00023015"/>
    </source>
</evidence>
<feature type="DNA-binding region" description="H-T-H motif" evidence="4">
    <location>
        <begin position="38"/>
        <end position="57"/>
    </location>
</feature>
<dbReference type="GO" id="GO:0000976">
    <property type="term" value="F:transcription cis-regulatory region binding"/>
    <property type="evidence" value="ECO:0007669"/>
    <property type="project" value="TreeGrafter"/>
</dbReference>
<dbReference type="InterPro" id="IPR050109">
    <property type="entry name" value="HTH-type_TetR-like_transc_reg"/>
</dbReference>
<protein>
    <submittedName>
        <fullName evidence="6">Bacterial regulatory s, tetR family protein</fullName>
    </submittedName>
</protein>
<dbReference type="AlphaFoldDB" id="W0VEX4"/>
<sequence>MTMNTVRARDTYHVGNLAPQLLSAARDMLEQVGPTKLSLRAVAERVNVSSAAAYHHYANRAELIGNLAAQGFDELADAMARRDKRDSGMQKLRAASLIYFRFARANPALYQLMFGPEFATGQTIAALFTARERAFGELKNSIAEVLQCDPQAVEVRRAARAAWSYTHGLASLVIHGMLQIPAGVSEERFLDGTLQGYGYLFQRGEHE</sequence>
<dbReference type="PRINTS" id="PR00455">
    <property type="entry name" value="HTHTETR"/>
</dbReference>
<dbReference type="eggNOG" id="COG1309">
    <property type="taxonomic scope" value="Bacteria"/>
</dbReference>
<evidence type="ECO:0000259" key="5">
    <source>
        <dbReference type="PROSITE" id="PS50977"/>
    </source>
</evidence>
<dbReference type="SUPFAM" id="SSF46689">
    <property type="entry name" value="Homeodomain-like"/>
    <property type="match status" value="1"/>
</dbReference>
<dbReference type="HOGENOM" id="CLU_069356_40_0_4"/>
<dbReference type="Proteomes" id="UP000027604">
    <property type="component" value="Chromosome I"/>
</dbReference>
<dbReference type="PANTHER" id="PTHR30055">
    <property type="entry name" value="HTH-TYPE TRANSCRIPTIONAL REGULATOR RUTR"/>
    <property type="match status" value="1"/>
</dbReference>
<dbReference type="PATRIC" id="fig|1349767.4.peg.1902"/>
<dbReference type="InterPro" id="IPR001647">
    <property type="entry name" value="HTH_TetR"/>
</dbReference>
<evidence type="ECO:0000256" key="3">
    <source>
        <dbReference type="ARBA" id="ARBA00023163"/>
    </source>
</evidence>
<keyword evidence="3" id="KW-0804">Transcription</keyword>
<accession>W0VEX4</accession>
<dbReference type="RefSeq" id="WP_038497664.1">
    <property type="nucleotide sequence ID" value="NZ_BCTH01000020.1"/>
</dbReference>
<dbReference type="OrthoDB" id="8617654at2"/>
<evidence type="ECO:0000256" key="2">
    <source>
        <dbReference type="ARBA" id="ARBA00023125"/>
    </source>
</evidence>
<organism evidence="6 7">
    <name type="scientific">Janthinobacterium agaricidamnosum NBRC 102515 = DSM 9628</name>
    <dbReference type="NCBI Taxonomy" id="1349767"/>
    <lineage>
        <taxon>Bacteria</taxon>
        <taxon>Pseudomonadati</taxon>
        <taxon>Pseudomonadota</taxon>
        <taxon>Betaproteobacteria</taxon>
        <taxon>Burkholderiales</taxon>
        <taxon>Oxalobacteraceae</taxon>
        <taxon>Janthinobacterium</taxon>
    </lineage>
</organism>